<dbReference type="PANTHER" id="PTHR11102">
    <property type="entry name" value="SEL-1-LIKE PROTEIN"/>
    <property type="match status" value="1"/>
</dbReference>
<comment type="caution">
    <text evidence="1">The sequence shown here is derived from an EMBL/GenBank/DDBJ whole genome shotgun (WGS) entry which is preliminary data.</text>
</comment>
<dbReference type="STRING" id="2340.JV46_22340"/>
<dbReference type="AlphaFoldDB" id="A0A0B0HG10"/>
<keyword evidence="2" id="KW-1185">Reference proteome</keyword>
<proteinExistence type="predicted"/>
<name>A0A0B0HG10_SOVGS</name>
<evidence type="ECO:0000313" key="2">
    <source>
        <dbReference type="Proteomes" id="UP000030856"/>
    </source>
</evidence>
<dbReference type="SMART" id="SM00671">
    <property type="entry name" value="SEL1"/>
    <property type="match status" value="2"/>
</dbReference>
<dbReference type="PANTHER" id="PTHR11102:SF160">
    <property type="entry name" value="ERAD-ASSOCIATED E3 UBIQUITIN-PROTEIN LIGASE COMPONENT HRD3"/>
    <property type="match status" value="1"/>
</dbReference>
<evidence type="ECO:0008006" key="3">
    <source>
        <dbReference type="Google" id="ProtNLM"/>
    </source>
</evidence>
<dbReference type="InterPro" id="IPR050767">
    <property type="entry name" value="Sel1_AlgK"/>
</dbReference>
<dbReference type="SUPFAM" id="SSF81901">
    <property type="entry name" value="HCP-like"/>
    <property type="match status" value="1"/>
</dbReference>
<sequence>MTQAHGDVDKCIKLYNEASYQQAFEPCNSAAENGHAQAQTILGEFYDDQGEVEKARFWWEQASSSGYLPARNLLAQKHYYGGSVLGKEKGWQQSYSKAMSIWKEDAFMGVATAQFMVGEMYLTGKGMEPNLAEGWAWMKLASNNGYKLADDLLYEFKHQITAAQHEAAVLKLKEYEKIIKGRNSE</sequence>
<protein>
    <recommendedName>
        <fullName evidence="3">Sel1 repeat family protein</fullName>
    </recommendedName>
</protein>
<dbReference type="Gene3D" id="1.25.40.10">
    <property type="entry name" value="Tetratricopeptide repeat domain"/>
    <property type="match status" value="1"/>
</dbReference>
<dbReference type="EMBL" id="JRAA01000001">
    <property type="protein sequence ID" value="KHF26376.1"/>
    <property type="molecule type" value="Genomic_DNA"/>
</dbReference>
<gene>
    <name evidence="1" type="ORF">JV46_22340</name>
</gene>
<organism evidence="1 2">
    <name type="scientific">Solemya velum gill symbiont</name>
    <dbReference type="NCBI Taxonomy" id="2340"/>
    <lineage>
        <taxon>Bacteria</taxon>
        <taxon>Pseudomonadati</taxon>
        <taxon>Pseudomonadota</taxon>
        <taxon>Gammaproteobacteria</taxon>
        <taxon>sulfur-oxidizing symbionts</taxon>
    </lineage>
</organism>
<reference evidence="1 2" key="1">
    <citation type="journal article" date="2014" name="BMC Genomics">
        <title>The genome of the intracellular bacterium of the coastal bivalve, Solemya velum: a blueprint for thriving in and out of symbiosis.</title>
        <authorList>
            <person name="Dmytrenko O."/>
            <person name="Russell S.L."/>
            <person name="Loo W.T."/>
            <person name="Fontanez K.M."/>
            <person name="Liao L."/>
            <person name="Roeselers G."/>
            <person name="Sharma R."/>
            <person name="Stewart F.J."/>
            <person name="Newton I.L."/>
            <person name="Woyke T."/>
            <person name="Wu D."/>
            <person name="Lang J.M."/>
            <person name="Eisen J.A."/>
            <person name="Cavanaugh C.M."/>
        </authorList>
    </citation>
    <scope>NUCLEOTIDE SEQUENCE [LARGE SCALE GENOMIC DNA]</scope>
    <source>
        <strain evidence="1 2">WH</strain>
    </source>
</reference>
<evidence type="ECO:0000313" key="1">
    <source>
        <dbReference type="EMBL" id="KHF26376.1"/>
    </source>
</evidence>
<dbReference type="InterPro" id="IPR011990">
    <property type="entry name" value="TPR-like_helical_dom_sf"/>
</dbReference>
<dbReference type="Proteomes" id="UP000030856">
    <property type="component" value="Unassembled WGS sequence"/>
</dbReference>
<dbReference type="eggNOG" id="COG0790">
    <property type="taxonomic scope" value="Bacteria"/>
</dbReference>
<dbReference type="InterPro" id="IPR006597">
    <property type="entry name" value="Sel1-like"/>
</dbReference>
<dbReference type="Pfam" id="PF08238">
    <property type="entry name" value="Sel1"/>
    <property type="match status" value="2"/>
</dbReference>
<accession>A0A0B0HG10</accession>